<dbReference type="AlphaFoldDB" id="A0A382ZK37"/>
<organism evidence="2">
    <name type="scientific">marine metagenome</name>
    <dbReference type="NCBI Taxonomy" id="408172"/>
    <lineage>
        <taxon>unclassified sequences</taxon>
        <taxon>metagenomes</taxon>
        <taxon>ecological metagenomes</taxon>
    </lineage>
</organism>
<evidence type="ECO:0000313" key="2">
    <source>
        <dbReference type="EMBL" id="SVD95650.1"/>
    </source>
</evidence>
<dbReference type="InterPro" id="IPR001509">
    <property type="entry name" value="Epimerase_deHydtase"/>
</dbReference>
<dbReference type="PANTHER" id="PTHR43245:SF23">
    <property type="entry name" value="NAD(P)-BINDING DOMAIN-CONTAINING PROTEIN"/>
    <property type="match status" value="1"/>
</dbReference>
<gene>
    <name evidence="2" type="ORF">METZ01_LOCUS448504</name>
</gene>
<protein>
    <recommendedName>
        <fullName evidence="1">NAD-dependent epimerase/dehydratase domain-containing protein</fullName>
    </recommendedName>
</protein>
<feature type="domain" description="NAD-dependent epimerase/dehydratase" evidence="1">
    <location>
        <begin position="2"/>
        <end position="104"/>
    </location>
</feature>
<dbReference type="Gene3D" id="3.40.50.720">
    <property type="entry name" value="NAD(P)-binding Rossmann-like Domain"/>
    <property type="match status" value="1"/>
</dbReference>
<accession>A0A382ZK37</accession>
<evidence type="ECO:0000259" key="1">
    <source>
        <dbReference type="Pfam" id="PF01370"/>
    </source>
</evidence>
<feature type="non-terminal residue" evidence="2">
    <location>
        <position position="107"/>
    </location>
</feature>
<name>A0A382ZK37_9ZZZZ</name>
<dbReference type="PANTHER" id="PTHR43245">
    <property type="entry name" value="BIFUNCTIONAL POLYMYXIN RESISTANCE PROTEIN ARNA"/>
    <property type="match status" value="1"/>
</dbReference>
<dbReference type="SUPFAM" id="SSF51735">
    <property type="entry name" value="NAD(P)-binding Rossmann-fold domains"/>
    <property type="match status" value="1"/>
</dbReference>
<sequence length="107" mass="12023">MNAAVEAKVQRFIFASTIYVYSNLGGFYRCSKQAAELFVEEFNGCYGLDFTILRYGSLYGARAGDDNGIRRFLLQGFRDGKIVYPGTGDEVREYIHAKDAARLTVDI</sequence>
<dbReference type="CDD" id="cd08946">
    <property type="entry name" value="SDR_e"/>
    <property type="match status" value="1"/>
</dbReference>
<dbReference type="EMBL" id="UINC01184434">
    <property type="protein sequence ID" value="SVD95650.1"/>
    <property type="molecule type" value="Genomic_DNA"/>
</dbReference>
<proteinExistence type="predicted"/>
<dbReference type="InterPro" id="IPR050177">
    <property type="entry name" value="Lipid_A_modif_metabolic_enz"/>
</dbReference>
<dbReference type="Pfam" id="PF01370">
    <property type="entry name" value="Epimerase"/>
    <property type="match status" value="1"/>
</dbReference>
<dbReference type="InterPro" id="IPR036291">
    <property type="entry name" value="NAD(P)-bd_dom_sf"/>
</dbReference>
<reference evidence="2" key="1">
    <citation type="submission" date="2018-05" db="EMBL/GenBank/DDBJ databases">
        <authorList>
            <person name="Lanie J.A."/>
            <person name="Ng W.-L."/>
            <person name="Kazmierczak K.M."/>
            <person name="Andrzejewski T.M."/>
            <person name="Davidsen T.M."/>
            <person name="Wayne K.J."/>
            <person name="Tettelin H."/>
            <person name="Glass J.I."/>
            <person name="Rusch D."/>
            <person name="Podicherti R."/>
            <person name="Tsui H.-C.T."/>
            <person name="Winkler M.E."/>
        </authorList>
    </citation>
    <scope>NUCLEOTIDE SEQUENCE</scope>
</reference>